<keyword evidence="1" id="KW-0812">Transmembrane</keyword>
<reference evidence="2" key="2">
    <citation type="submission" date="2023-05" db="EMBL/GenBank/DDBJ databases">
        <authorList>
            <person name="Schelkunov M.I."/>
        </authorList>
    </citation>
    <scope>NUCLEOTIDE SEQUENCE</scope>
    <source>
        <strain evidence="2">Hsosn_3</strain>
        <tissue evidence="2">Leaf</tissue>
    </source>
</reference>
<sequence length="128" mass="14466">MTIILMSKHSYMLINGILWLAILMKGAYMLSQTSILRKQQVPVRHLILKLVGQPKALATVGMTFLQLGGDIIGVVEDFEHVSSIKTKFGQMNIVRFRITDGMNSHKFRRRGIGLSSLQKIPVRLITLF</sequence>
<evidence type="ECO:0000256" key="1">
    <source>
        <dbReference type="SAM" id="Phobius"/>
    </source>
</evidence>
<dbReference type="Proteomes" id="UP001237642">
    <property type="component" value="Unassembled WGS sequence"/>
</dbReference>
<protein>
    <submittedName>
        <fullName evidence="2">Uncharacterized protein</fullName>
    </submittedName>
</protein>
<name>A0AAD8MNG0_9APIA</name>
<proteinExistence type="predicted"/>
<feature type="transmembrane region" description="Helical" evidence="1">
    <location>
        <begin position="12"/>
        <end position="30"/>
    </location>
</feature>
<organism evidence="2 3">
    <name type="scientific">Heracleum sosnowskyi</name>
    <dbReference type="NCBI Taxonomy" id="360622"/>
    <lineage>
        <taxon>Eukaryota</taxon>
        <taxon>Viridiplantae</taxon>
        <taxon>Streptophyta</taxon>
        <taxon>Embryophyta</taxon>
        <taxon>Tracheophyta</taxon>
        <taxon>Spermatophyta</taxon>
        <taxon>Magnoliopsida</taxon>
        <taxon>eudicotyledons</taxon>
        <taxon>Gunneridae</taxon>
        <taxon>Pentapetalae</taxon>
        <taxon>asterids</taxon>
        <taxon>campanulids</taxon>
        <taxon>Apiales</taxon>
        <taxon>Apiaceae</taxon>
        <taxon>Apioideae</taxon>
        <taxon>apioid superclade</taxon>
        <taxon>Tordylieae</taxon>
        <taxon>Tordyliinae</taxon>
        <taxon>Heracleum</taxon>
    </lineage>
</organism>
<comment type="caution">
    <text evidence="2">The sequence shown here is derived from an EMBL/GenBank/DDBJ whole genome shotgun (WGS) entry which is preliminary data.</text>
</comment>
<dbReference type="EMBL" id="JAUIZM010000006">
    <property type="protein sequence ID" value="KAK1379247.1"/>
    <property type="molecule type" value="Genomic_DNA"/>
</dbReference>
<gene>
    <name evidence="2" type="ORF">POM88_025991</name>
</gene>
<evidence type="ECO:0000313" key="2">
    <source>
        <dbReference type="EMBL" id="KAK1379247.1"/>
    </source>
</evidence>
<keyword evidence="3" id="KW-1185">Reference proteome</keyword>
<keyword evidence="1" id="KW-1133">Transmembrane helix</keyword>
<evidence type="ECO:0000313" key="3">
    <source>
        <dbReference type="Proteomes" id="UP001237642"/>
    </source>
</evidence>
<keyword evidence="1" id="KW-0472">Membrane</keyword>
<accession>A0AAD8MNG0</accession>
<dbReference type="AlphaFoldDB" id="A0AAD8MNG0"/>
<reference evidence="2" key="1">
    <citation type="submission" date="2023-02" db="EMBL/GenBank/DDBJ databases">
        <title>Genome of toxic invasive species Heracleum sosnowskyi carries increased number of genes despite the absence of recent whole-genome duplications.</title>
        <authorList>
            <person name="Schelkunov M."/>
            <person name="Shtratnikova V."/>
            <person name="Makarenko M."/>
            <person name="Klepikova A."/>
            <person name="Omelchenko D."/>
            <person name="Novikova G."/>
            <person name="Obukhova E."/>
            <person name="Bogdanov V."/>
            <person name="Penin A."/>
            <person name="Logacheva M."/>
        </authorList>
    </citation>
    <scope>NUCLEOTIDE SEQUENCE</scope>
    <source>
        <strain evidence="2">Hsosn_3</strain>
        <tissue evidence="2">Leaf</tissue>
    </source>
</reference>